<feature type="region of interest" description="Disordered" evidence="3">
    <location>
        <begin position="149"/>
        <end position="175"/>
    </location>
</feature>
<dbReference type="InterPro" id="IPR036034">
    <property type="entry name" value="PDZ_sf"/>
</dbReference>
<dbReference type="SUPFAM" id="SSF50494">
    <property type="entry name" value="Trypsin-like serine proteases"/>
    <property type="match status" value="1"/>
</dbReference>
<keyword evidence="4" id="KW-0472">Membrane</keyword>
<name>A0A6L5XVE4_9FIRM</name>
<feature type="compositionally biased region" description="Low complexity" evidence="3">
    <location>
        <begin position="153"/>
        <end position="175"/>
    </location>
</feature>
<sequence length="552" mass="59041">MRDEFYNNNNNGENNLQNDESLKETYDFTLVNSPESKTSEDNNSTKDSQTASDYNYWKAQVEEQTPKTEQTSYQAPAYGYDSDNFSQSQTESTAFTVEDKEVKDKKQKKGFGRTLGRTAAIAAVFGLVAGGVFQGTNLAVSHFNSSNPVTIESTKTGSSVTATTTSSKSTSSTDDTSVANLVENAMPSIVSITSTVEENINYFGRNLSQQAEGSGSGIIVGQNDNQLLIATNNHVIDGAKTISVCFIDNEVVEAEVKGTDSSADLAVVAVNVKDIKESTLKEIKVATLGDSDDVKVGEMAVAIGNALGYGQSVTVGYISAKDRQVAVENSSSKSSSTSMKLLQTDAAINPGNSGGALLNLKGEVIGINSVKYASTDVEGMGYAIPISTAIPIINDLMNREVLTENEKGYLGITGTDITENNNIYNMPTGVYVYEVAKDSAAEEGGMKVGDIIVKINDREISSIEAVKEKVNSLKVGTKITVVVKRNDNGEYKEVKLNITLKGSGSLSSLDNNSKNSDTTTQNNQQAPNSSQDDSQSYSADDIFKNFIENFGN</sequence>
<dbReference type="RefSeq" id="WP_154516608.1">
    <property type="nucleotide sequence ID" value="NZ_VUMT01000002.1"/>
</dbReference>
<dbReference type="Pfam" id="PF13180">
    <property type="entry name" value="PDZ_2"/>
    <property type="match status" value="1"/>
</dbReference>
<evidence type="ECO:0000313" key="7">
    <source>
        <dbReference type="Proteomes" id="UP000482209"/>
    </source>
</evidence>
<gene>
    <name evidence="6" type="ORF">FYJ58_02185</name>
</gene>
<dbReference type="GO" id="GO:0004252">
    <property type="term" value="F:serine-type endopeptidase activity"/>
    <property type="evidence" value="ECO:0007669"/>
    <property type="project" value="InterPro"/>
</dbReference>
<dbReference type="Gene3D" id="2.40.10.120">
    <property type="match status" value="1"/>
</dbReference>
<feature type="domain" description="PDZ" evidence="5">
    <location>
        <begin position="399"/>
        <end position="487"/>
    </location>
</feature>
<evidence type="ECO:0000256" key="1">
    <source>
        <dbReference type="ARBA" id="ARBA00022670"/>
    </source>
</evidence>
<organism evidence="6 7">
    <name type="scientific">Velocimicrobium porci</name>
    <dbReference type="NCBI Taxonomy" id="2606634"/>
    <lineage>
        <taxon>Bacteria</taxon>
        <taxon>Bacillati</taxon>
        <taxon>Bacillota</taxon>
        <taxon>Clostridia</taxon>
        <taxon>Lachnospirales</taxon>
        <taxon>Lachnospiraceae</taxon>
        <taxon>Velocimicrobium</taxon>
    </lineage>
</organism>
<dbReference type="GO" id="GO:0006508">
    <property type="term" value="P:proteolysis"/>
    <property type="evidence" value="ECO:0007669"/>
    <property type="project" value="UniProtKB-KW"/>
</dbReference>
<protein>
    <submittedName>
        <fullName evidence="6">PDZ domain-containing protein</fullName>
    </submittedName>
</protein>
<keyword evidence="1" id="KW-0645">Protease</keyword>
<evidence type="ECO:0000256" key="4">
    <source>
        <dbReference type="SAM" id="Phobius"/>
    </source>
</evidence>
<feature type="compositionally biased region" description="Low complexity" evidence="3">
    <location>
        <begin position="7"/>
        <end position="18"/>
    </location>
</feature>
<evidence type="ECO:0000313" key="6">
    <source>
        <dbReference type="EMBL" id="MSS62702.1"/>
    </source>
</evidence>
<dbReference type="PANTHER" id="PTHR43343:SF3">
    <property type="entry name" value="PROTEASE DO-LIKE 8, CHLOROPLASTIC"/>
    <property type="match status" value="1"/>
</dbReference>
<dbReference type="Gene3D" id="2.30.42.10">
    <property type="match status" value="1"/>
</dbReference>
<keyword evidence="4" id="KW-1133">Transmembrane helix</keyword>
<evidence type="ECO:0000259" key="5">
    <source>
        <dbReference type="PROSITE" id="PS50106"/>
    </source>
</evidence>
<dbReference type="InterPro" id="IPR051201">
    <property type="entry name" value="Chloro_Bact_Ser_Proteases"/>
</dbReference>
<dbReference type="AlphaFoldDB" id="A0A6L5XVE4"/>
<dbReference type="InterPro" id="IPR009003">
    <property type="entry name" value="Peptidase_S1_PA"/>
</dbReference>
<reference evidence="6 7" key="1">
    <citation type="submission" date="2019-08" db="EMBL/GenBank/DDBJ databases">
        <title>In-depth cultivation of the pig gut microbiome towards novel bacterial diversity and tailored functional studies.</title>
        <authorList>
            <person name="Wylensek D."/>
            <person name="Hitch T.C.A."/>
            <person name="Clavel T."/>
        </authorList>
    </citation>
    <scope>NUCLEOTIDE SEQUENCE [LARGE SCALE GENOMIC DNA]</scope>
    <source>
        <strain evidence="6 7">WCA-693-APC-MOT-I</strain>
    </source>
</reference>
<keyword evidence="7" id="KW-1185">Reference proteome</keyword>
<evidence type="ECO:0000256" key="3">
    <source>
        <dbReference type="SAM" id="MobiDB-lite"/>
    </source>
</evidence>
<dbReference type="EMBL" id="VUMT01000002">
    <property type="protein sequence ID" value="MSS62702.1"/>
    <property type="molecule type" value="Genomic_DNA"/>
</dbReference>
<dbReference type="SUPFAM" id="SSF50156">
    <property type="entry name" value="PDZ domain-like"/>
    <property type="match status" value="1"/>
</dbReference>
<dbReference type="SMART" id="SM00228">
    <property type="entry name" value="PDZ"/>
    <property type="match status" value="1"/>
</dbReference>
<dbReference type="PANTHER" id="PTHR43343">
    <property type="entry name" value="PEPTIDASE S12"/>
    <property type="match status" value="1"/>
</dbReference>
<feature type="region of interest" description="Disordered" evidence="3">
    <location>
        <begin position="506"/>
        <end position="538"/>
    </location>
</feature>
<dbReference type="Proteomes" id="UP000482209">
    <property type="component" value="Unassembled WGS sequence"/>
</dbReference>
<dbReference type="InterPro" id="IPR001478">
    <property type="entry name" value="PDZ"/>
</dbReference>
<dbReference type="Pfam" id="PF13365">
    <property type="entry name" value="Trypsin_2"/>
    <property type="match status" value="1"/>
</dbReference>
<proteinExistence type="predicted"/>
<dbReference type="PRINTS" id="PR00834">
    <property type="entry name" value="PROTEASES2C"/>
</dbReference>
<feature type="region of interest" description="Disordered" evidence="3">
    <location>
        <begin position="1"/>
        <end position="53"/>
    </location>
</feature>
<accession>A0A6L5XVE4</accession>
<comment type="caution">
    <text evidence="6">The sequence shown here is derived from an EMBL/GenBank/DDBJ whole genome shotgun (WGS) entry which is preliminary data.</text>
</comment>
<feature type="transmembrane region" description="Helical" evidence="4">
    <location>
        <begin position="115"/>
        <end position="133"/>
    </location>
</feature>
<keyword evidence="2" id="KW-0378">Hydrolase</keyword>
<evidence type="ECO:0000256" key="2">
    <source>
        <dbReference type="ARBA" id="ARBA00022801"/>
    </source>
</evidence>
<dbReference type="PROSITE" id="PS50106">
    <property type="entry name" value="PDZ"/>
    <property type="match status" value="1"/>
</dbReference>
<dbReference type="InterPro" id="IPR001940">
    <property type="entry name" value="Peptidase_S1C"/>
</dbReference>
<keyword evidence="4" id="KW-0812">Transmembrane</keyword>